<accession>A0A8S5SPZ0</accession>
<protein>
    <submittedName>
        <fullName evidence="1">Uncharacterized protein</fullName>
    </submittedName>
</protein>
<reference evidence="1" key="1">
    <citation type="journal article" date="2021" name="Proc. Natl. Acad. Sci. U.S.A.">
        <title>A Catalog of Tens of Thousands of Viruses from Human Metagenomes Reveals Hidden Associations with Chronic Diseases.</title>
        <authorList>
            <person name="Tisza M.J."/>
            <person name="Buck C.B."/>
        </authorList>
    </citation>
    <scope>NUCLEOTIDE SEQUENCE</scope>
    <source>
        <strain evidence="1">CtPjm15</strain>
    </source>
</reference>
<evidence type="ECO:0000313" key="1">
    <source>
        <dbReference type="EMBL" id="DAF52992.1"/>
    </source>
</evidence>
<organism evidence="1">
    <name type="scientific">Phage sp. ctPjm15</name>
    <dbReference type="NCBI Taxonomy" id="2828006"/>
    <lineage>
        <taxon>Viruses</taxon>
    </lineage>
</organism>
<sequence length="34" mass="3869">MTQKEKMIKLMDSLLKVAMTISERICTEKANLAV</sequence>
<name>A0A8S5SPZ0_9VIRU</name>
<proteinExistence type="predicted"/>
<dbReference type="EMBL" id="BK032645">
    <property type="protein sequence ID" value="DAF52992.1"/>
    <property type="molecule type" value="Genomic_DNA"/>
</dbReference>